<evidence type="ECO:0000313" key="2">
    <source>
        <dbReference type="Proteomes" id="UP001234989"/>
    </source>
</evidence>
<proteinExistence type="predicted"/>
<dbReference type="EMBL" id="CP133612">
    <property type="protein sequence ID" value="WMV10196.1"/>
    <property type="molecule type" value="Genomic_DNA"/>
</dbReference>
<reference evidence="1" key="1">
    <citation type="submission" date="2023-08" db="EMBL/GenBank/DDBJ databases">
        <title>A de novo genome assembly of Solanum verrucosum Schlechtendal, a Mexican diploid species geographically isolated from the other diploid A-genome species in potato relatives.</title>
        <authorList>
            <person name="Hosaka K."/>
        </authorList>
    </citation>
    <scope>NUCLEOTIDE SEQUENCE</scope>
    <source>
        <tissue evidence="1">Young leaves</tissue>
    </source>
</reference>
<organism evidence="1 2">
    <name type="scientific">Solanum verrucosum</name>
    <dbReference type="NCBI Taxonomy" id="315347"/>
    <lineage>
        <taxon>Eukaryota</taxon>
        <taxon>Viridiplantae</taxon>
        <taxon>Streptophyta</taxon>
        <taxon>Embryophyta</taxon>
        <taxon>Tracheophyta</taxon>
        <taxon>Spermatophyta</taxon>
        <taxon>Magnoliopsida</taxon>
        <taxon>eudicotyledons</taxon>
        <taxon>Gunneridae</taxon>
        <taxon>Pentapetalae</taxon>
        <taxon>asterids</taxon>
        <taxon>lamiids</taxon>
        <taxon>Solanales</taxon>
        <taxon>Solanaceae</taxon>
        <taxon>Solanoideae</taxon>
        <taxon>Solaneae</taxon>
        <taxon>Solanum</taxon>
    </lineage>
</organism>
<accession>A0AAF0PX51</accession>
<dbReference type="AlphaFoldDB" id="A0AAF0PX51"/>
<gene>
    <name evidence="1" type="ORF">MTR67_003581</name>
</gene>
<keyword evidence="2" id="KW-1185">Reference proteome</keyword>
<protein>
    <submittedName>
        <fullName evidence="1">Uncharacterized protein</fullName>
    </submittedName>
</protein>
<name>A0AAF0PX51_SOLVR</name>
<sequence length="112" mass="12437">MFDKIPHTIVSSNIHVMKAIGHDFEHSVSTVAKVYSDNLCKVPLVMLHDTYTSNNGEEENSHDNMVLFPPLNTSDFSVAFACQETVMSSASSLLAEIDYSFIVALWLHTISC</sequence>
<evidence type="ECO:0000313" key="1">
    <source>
        <dbReference type="EMBL" id="WMV10196.1"/>
    </source>
</evidence>
<dbReference type="Proteomes" id="UP001234989">
    <property type="component" value="Chromosome 1"/>
</dbReference>